<evidence type="ECO:0000313" key="2">
    <source>
        <dbReference type="Proteomes" id="UP001057348"/>
    </source>
</evidence>
<name>A0ABY4XZG4_BACVA</name>
<keyword evidence="2" id="KW-1185">Reference proteome</keyword>
<organism evidence="1 2">
    <name type="scientific">Bacillus vallismortis</name>
    <dbReference type="NCBI Taxonomy" id="72361"/>
    <lineage>
        <taxon>Bacteria</taxon>
        <taxon>Bacillati</taxon>
        <taxon>Bacillota</taxon>
        <taxon>Bacilli</taxon>
        <taxon>Bacillales</taxon>
        <taxon>Bacillaceae</taxon>
        <taxon>Bacillus</taxon>
    </lineage>
</organism>
<protein>
    <submittedName>
        <fullName evidence="1">Uncharacterized protein</fullName>
    </submittedName>
</protein>
<dbReference type="Proteomes" id="UP001057348">
    <property type="component" value="Chromosome"/>
</dbReference>
<gene>
    <name evidence="1" type="ORF">MKF32_19475</name>
</gene>
<sequence>MMEKIHDSKILNYQIDFESSIIQILSESENGELFKIAFEDFFAFHFEDQIPNSILLDIFEEEINSFVLENEELLEKGKSYYWPMDYDSIDELMNHIKENSYHYFKIQASYGLNGWILSKKVLIKE</sequence>
<dbReference type="EMBL" id="CP092751">
    <property type="protein sequence ID" value="USP95354.1"/>
    <property type="molecule type" value="Genomic_DNA"/>
</dbReference>
<proteinExistence type="predicted"/>
<reference evidence="1" key="1">
    <citation type="submission" date="2022-02" db="EMBL/GenBank/DDBJ databases">
        <title>Draft Genome Sequence of Bacillus vallismortis Strain BL01, Isolated from Artemisia lerchiana Web. Roots.</title>
        <authorList>
            <person name="Chebotar V.K."/>
            <person name="Gancheva M.S."/>
            <person name="Chizhevskaya E.P."/>
            <person name="Komarova O.V."/>
            <person name="Baganova M.E."/>
            <person name="Zaplatkin A.N."/>
            <person name="Pishchik V.N."/>
        </authorList>
    </citation>
    <scope>NUCLEOTIDE SEQUENCE</scope>
    <source>
        <strain evidence="1">BL01</strain>
    </source>
</reference>
<evidence type="ECO:0000313" key="1">
    <source>
        <dbReference type="EMBL" id="USP95354.1"/>
    </source>
</evidence>
<dbReference type="RefSeq" id="WP_253268695.1">
    <property type="nucleotide sequence ID" value="NZ_CP092751.1"/>
</dbReference>
<accession>A0ABY4XZG4</accession>